<gene>
    <name evidence="2" type="ORF">D7004_04540</name>
</gene>
<feature type="transmembrane region" description="Helical" evidence="1">
    <location>
        <begin position="45"/>
        <end position="67"/>
    </location>
</feature>
<keyword evidence="1" id="KW-1133">Transmembrane helix</keyword>
<keyword evidence="1" id="KW-0472">Membrane</keyword>
<sequence>MKAIGKWQVTAPMRSWFKTAIQKRHRQLADHLDRKTQHWNRASKVLFLLLICLLLGALSFGLLIRAIY</sequence>
<evidence type="ECO:0000313" key="2">
    <source>
        <dbReference type="EMBL" id="RNL55582.1"/>
    </source>
</evidence>
<protein>
    <submittedName>
        <fullName evidence="2">Uncharacterized protein</fullName>
    </submittedName>
</protein>
<accession>A0A3N0C1H2</accession>
<keyword evidence="3" id="KW-1185">Reference proteome</keyword>
<evidence type="ECO:0000313" key="3">
    <source>
        <dbReference type="Proteomes" id="UP000274046"/>
    </source>
</evidence>
<dbReference type="EMBL" id="RBEE01000005">
    <property type="protein sequence ID" value="RNL55582.1"/>
    <property type="molecule type" value="Genomic_DNA"/>
</dbReference>
<dbReference type="Proteomes" id="UP000274046">
    <property type="component" value="Unassembled WGS sequence"/>
</dbReference>
<name>A0A3N0C1H2_9SPHI</name>
<comment type="caution">
    <text evidence="2">The sequence shown here is derived from an EMBL/GenBank/DDBJ whole genome shotgun (WGS) entry which is preliminary data.</text>
</comment>
<organism evidence="2 3">
    <name type="scientific">Pedobacter jejuensis</name>
    <dbReference type="NCBI Taxonomy" id="1268550"/>
    <lineage>
        <taxon>Bacteria</taxon>
        <taxon>Pseudomonadati</taxon>
        <taxon>Bacteroidota</taxon>
        <taxon>Sphingobacteriia</taxon>
        <taxon>Sphingobacteriales</taxon>
        <taxon>Sphingobacteriaceae</taxon>
        <taxon>Pedobacter</taxon>
    </lineage>
</organism>
<proteinExistence type="predicted"/>
<keyword evidence="1" id="KW-0812">Transmembrane</keyword>
<dbReference type="AlphaFoldDB" id="A0A3N0C1H2"/>
<reference evidence="2 3" key="1">
    <citation type="submission" date="2018-10" db="EMBL/GenBank/DDBJ databases">
        <title>Genome sequencing of Pedobacter jejuensis TNB23.</title>
        <authorList>
            <person name="Cho Y.-J."/>
            <person name="Cho A."/>
            <person name="Kim O.-S."/>
        </authorList>
    </citation>
    <scope>NUCLEOTIDE SEQUENCE [LARGE SCALE GENOMIC DNA]</scope>
    <source>
        <strain evidence="2 3">TNB23</strain>
    </source>
</reference>
<evidence type="ECO:0000256" key="1">
    <source>
        <dbReference type="SAM" id="Phobius"/>
    </source>
</evidence>